<protein>
    <recommendedName>
        <fullName evidence="6">Xylanolytic transcriptional activator regulatory domain-containing protein</fullName>
    </recommendedName>
</protein>
<comment type="subcellular location">
    <subcellularLocation>
        <location evidence="1">Nucleus</location>
    </subcellularLocation>
</comment>
<dbReference type="eggNOG" id="ENOG502SID0">
    <property type="taxonomic scope" value="Eukaryota"/>
</dbReference>
<dbReference type="GO" id="GO:0000981">
    <property type="term" value="F:DNA-binding transcription factor activity, RNA polymerase II-specific"/>
    <property type="evidence" value="ECO:0007669"/>
    <property type="project" value="InterPro"/>
</dbReference>
<dbReference type="InterPro" id="IPR007219">
    <property type="entry name" value="XnlR_reg_dom"/>
</dbReference>
<dbReference type="GO" id="GO:0005634">
    <property type="term" value="C:nucleus"/>
    <property type="evidence" value="ECO:0007669"/>
    <property type="project" value="UniProtKB-SubCell"/>
</dbReference>
<name>W9YKH2_9EURO</name>
<evidence type="ECO:0000256" key="2">
    <source>
        <dbReference type="ARBA" id="ARBA00022723"/>
    </source>
</evidence>
<dbReference type="AlphaFoldDB" id="W9YKH2"/>
<reference evidence="7 8" key="1">
    <citation type="submission" date="2013-03" db="EMBL/GenBank/DDBJ databases">
        <title>The Genome Sequence of Capronia coronata CBS 617.96.</title>
        <authorList>
            <consortium name="The Broad Institute Genomics Platform"/>
            <person name="Cuomo C."/>
            <person name="de Hoog S."/>
            <person name="Gorbushina A."/>
            <person name="Walker B."/>
            <person name="Young S.K."/>
            <person name="Zeng Q."/>
            <person name="Gargeya S."/>
            <person name="Fitzgerald M."/>
            <person name="Haas B."/>
            <person name="Abouelleil A."/>
            <person name="Allen A.W."/>
            <person name="Alvarado L."/>
            <person name="Arachchi H.M."/>
            <person name="Berlin A.M."/>
            <person name="Chapman S.B."/>
            <person name="Gainer-Dewar J."/>
            <person name="Goldberg J."/>
            <person name="Griggs A."/>
            <person name="Gujja S."/>
            <person name="Hansen M."/>
            <person name="Howarth C."/>
            <person name="Imamovic A."/>
            <person name="Ireland A."/>
            <person name="Larimer J."/>
            <person name="McCowan C."/>
            <person name="Murphy C."/>
            <person name="Pearson M."/>
            <person name="Poon T.W."/>
            <person name="Priest M."/>
            <person name="Roberts A."/>
            <person name="Saif S."/>
            <person name="Shea T."/>
            <person name="Sisk P."/>
            <person name="Sykes S."/>
            <person name="Wortman J."/>
            <person name="Nusbaum C."/>
            <person name="Birren B."/>
        </authorList>
    </citation>
    <scope>NUCLEOTIDE SEQUENCE [LARGE SCALE GENOMIC DNA]</scope>
    <source>
        <strain evidence="7 8">CBS 617.96</strain>
    </source>
</reference>
<dbReference type="Proteomes" id="UP000019484">
    <property type="component" value="Unassembled WGS sequence"/>
</dbReference>
<evidence type="ECO:0000259" key="6">
    <source>
        <dbReference type="Pfam" id="PF04082"/>
    </source>
</evidence>
<organism evidence="7 8">
    <name type="scientific">Capronia coronata CBS 617.96</name>
    <dbReference type="NCBI Taxonomy" id="1182541"/>
    <lineage>
        <taxon>Eukaryota</taxon>
        <taxon>Fungi</taxon>
        <taxon>Dikarya</taxon>
        <taxon>Ascomycota</taxon>
        <taxon>Pezizomycotina</taxon>
        <taxon>Eurotiomycetes</taxon>
        <taxon>Chaetothyriomycetidae</taxon>
        <taxon>Chaetothyriales</taxon>
        <taxon>Herpotrichiellaceae</taxon>
        <taxon>Capronia</taxon>
    </lineage>
</organism>
<dbReference type="STRING" id="1182541.W9YKH2"/>
<dbReference type="CDD" id="cd12148">
    <property type="entry name" value="fungal_TF_MHR"/>
    <property type="match status" value="1"/>
</dbReference>
<keyword evidence="3" id="KW-0805">Transcription regulation</keyword>
<dbReference type="GeneID" id="19158183"/>
<proteinExistence type="predicted"/>
<dbReference type="PANTHER" id="PTHR47338:SF20">
    <property type="entry name" value="ZN(II)2CYS6 TRANSCRIPTION FACTOR (EUROFUNG)"/>
    <property type="match status" value="1"/>
</dbReference>
<keyword evidence="2" id="KW-0479">Metal-binding</keyword>
<keyword evidence="8" id="KW-1185">Reference proteome</keyword>
<dbReference type="GO" id="GO:0006351">
    <property type="term" value="P:DNA-templated transcription"/>
    <property type="evidence" value="ECO:0007669"/>
    <property type="project" value="InterPro"/>
</dbReference>
<dbReference type="GO" id="GO:0008270">
    <property type="term" value="F:zinc ion binding"/>
    <property type="evidence" value="ECO:0007669"/>
    <property type="project" value="InterPro"/>
</dbReference>
<keyword evidence="4" id="KW-0804">Transcription</keyword>
<gene>
    <name evidence="7" type="ORF">A1O1_03289</name>
</gene>
<evidence type="ECO:0000256" key="5">
    <source>
        <dbReference type="ARBA" id="ARBA00023242"/>
    </source>
</evidence>
<comment type="caution">
    <text evidence="7">The sequence shown here is derived from an EMBL/GenBank/DDBJ whole genome shotgun (WGS) entry which is preliminary data.</text>
</comment>
<evidence type="ECO:0000256" key="1">
    <source>
        <dbReference type="ARBA" id="ARBA00004123"/>
    </source>
</evidence>
<dbReference type="GO" id="GO:0003677">
    <property type="term" value="F:DNA binding"/>
    <property type="evidence" value="ECO:0007669"/>
    <property type="project" value="InterPro"/>
</dbReference>
<feature type="domain" description="Xylanolytic transcriptional activator regulatory" evidence="6">
    <location>
        <begin position="50"/>
        <end position="248"/>
    </location>
</feature>
<dbReference type="PANTHER" id="PTHR47338">
    <property type="entry name" value="ZN(II)2CYS6 TRANSCRIPTION FACTOR (EUROFUNG)-RELATED"/>
    <property type="match status" value="1"/>
</dbReference>
<accession>W9YKH2</accession>
<evidence type="ECO:0000313" key="8">
    <source>
        <dbReference type="Proteomes" id="UP000019484"/>
    </source>
</evidence>
<evidence type="ECO:0000256" key="4">
    <source>
        <dbReference type="ARBA" id="ARBA00023163"/>
    </source>
</evidence>
<dbReference type="InterPro" id="IPR050815">
    <property type="entry name" value="TF_fung"/>
</dbReference>
<keyword evidence="5" id="KW-0539">Nucleus</keyword>
<evidence type="ECO:0000313" key="7">
    <source>
        <dbReference type="EMBL" id="EXJ90190.1"/>
    </source>
</evidence>
<dbReference type="RefSeq" id="XP_007722384.1">
    <property type="nucleotide sequence ID" value="XM_007724194.1"/>
</dbReference>
<sequence>MPQHIPRSAVSALFLSTDSFNPLPPGSLGPKGQVPGQFLEGLQNVEEIRDLYFSSIHRWLPMISKARLTQASNDPQLKYDGTTVLLLTCMKLVTTTPHRNKAFELPLYQLAKQFYFCVETAGSICIPLLQSSVLIAVYEFSQGLYPAAYLTIAQAARHGTMMGLHYRGKAARMFHEAETWTQREEERRTWWAVLLVDRYLHAGTYGFPIITCDPVKENFLPCDDASWDTGLLGLNESFLSSTPSRSLKGGQFGTLCRTCHIFGRVVRHKYDDILEIPDKLNEAIQLNRAIIALESTFEDPTTGCEFKDCDVCRALCYSARMILYNMYAYNQRYNGTDIQKASIEGMATIGLSVARMAGRVQEAVMTNIGAVSPLICHCLYQAAGRCARSLRENCQSGMKMALTTIIDTFSMLRDRWRICDDYLKLLEVEDGIMVES</sequence>
<dbReference type="Pfam" id="PF04082">
    <property type="entry name" value="Fungal_trans"/>
    <property type="match status" value="1"/>
</dbReference>
<dbReference type="OrthoDB" id="270167at2759"/>
<evidence type="ECO:0000256" key="3">
    <source>
        <dbReference type="ARBA" id="ARBA00023015"/>
    </source>
</evidence>
<dbReference type="EMBL" id="AMWN01000003">
    <property type="protein sequence ID" value="EXJ90190.1"/>
    <property type="molecule type" value="Genomic_DNA"/>
</dbReference>
<dbReference type="HOGENOM" id="CLU_023880_3_0_1"/>